<keyword evidence="6" id="KW-1185">Reference proteome</keyword>
<organism evidence="5 6">
    <name type="scientific">Candidula unifasciata</name>
    <dbReference type="NCBI Taxonomy" id="100452"/>
    <lineage>
        <taxon>Eukaryota</taxon>
        <taxon>Metazoa</taxon>
        <taxon>Spiralia</taxon>
        <taxon>Lophotrochozoa</taxon>
        <taxon>Mollusca</taxon>
        <taxon>Gastropoda</taxon>
        <taxon>Heterobranchia</taxon>
        <taxon>Euthyneura</taxon>
        <taxon>Panpulmonata</taxon>
        <taxon>Eupulmonata</taxon>
        <taxon>Stylommatophora</taxon>
        <taxon>Helicina</taxon>
        <taxon>Helicoidea</taxon>
        <taxon>Geomitridae</taxon>
        <taxon>Candidula</taxon>
    </lineage>
</organism>
<protein>
    <submittedName>
        <fullName evidence="5">Uncharacterized protein</fullName>
    </submittedName>
</protein>
<dbReference type="SMART" id="SM00248">
    <property type="entry name" value="ANK"/>
    <property type="match status" value="8"/>
</dbReference>
<dbReference type="PROSITE" id="PS50088">
    <property type="entry name" value="ANK_REPEAT"/>
    <property type="match status" value="3"/>
</dbReference>
<dbReference type="PANTHER" id="PTHR24189">
    <property type="entry name" value="MYOTROPHIN"/>
    <property type="match status" value="1"/>
</dbReference>
<feature type="non-terminal residue" evidence="5">
    <location>
        <position position="1"/>
    </location>
</feature>
<feature type="repeat" description="ANK" evidence="3">
    <location>
        <begin position="140"/>
        <end position="172"/>
    </location>
</feature>
<reference evidence="5" key="1">
    <citation type="submission" date="2021-04" db="EMBL/GenBank/DDBJ databases">
        <authorList>
            <consortium name="Molecular Ecology Group"/>
        </authorList>
    </citation>
    <scope>NUCLEOTIDE SEQUENCE</scope>
</reference>
<sequence>MVIKRKDFQKAAAFIHEFLLKLSEDVECAEVRDTLNLALLHMQKYYRLIQSRSQEKNGHTLSLTARGLSPMTPFVDAPDKFIWRWVNLDNTRNITNMSLVDSVHFVVLPPIIEAAKNGDVGLLHDIIQEDASSVDCIDGIGRTAVMYAVHFFRHEALQFLLEHRADVNAQAHDESTALHRACHDANHVALKMLIDHDGNFTICDVHGRASIHWAVTTQSTECLQILLAHGASVGTRDKDLLTPLMWACRMDNIQHFELLCQADNMVEEHDGIERDANGRTWMHWSVRRSQPLECLQTLLTPDSAAIKDKEGKTVLLVAAEMGSLHACRVILEIAGEKCIQDQDNQGRTALHVATMGGHGDVVNFLLEQNADVNVVDNYNATAWDYARTRKLHYCQLIIMSHQRQRMANNPMSPLPNGLGLFMRTDSGVHEDLSKMSFGTRSSQSTPVTAPHPPKRPRSSRILVRRANSLTSVDSYRPPHEDRETTNGSEDKLFTSGGQRERVL</sequence>
<evidence type="ECO:0000313" key="5">
    <source>
        <dbReference type="EMBL" id="CAG5116090.1"/>
    </source>
</evidence>
<feature type="repeat" description="ANK" evidence="3">
    <location>
        <begin position="206"/>
        <end position="238"/>
    </location>
</feature>
<dbReference type="InterPro" id="IPR036770">
    <property type="entry name" value="Ankyrin_rpt-contain_sf"/>
</dbReference>
<evidence type="ECO:0000256" key="2">
    <source>
        <dbReference type="ARBA" id="ARBA00023043"/>
    </source>
</evidence>
<dbReference type="PANTHER" id="PTHR24189:SF50">
    <property type="entry name" value="ANKYRIN REPEAT AND SOCS BOX PROTEIN 2"/>
    <property type="match status" value="1"/>
</dbReference>
<gene>
    <name evidence="5" type="ORF">CUNI_LOCUS1648</name>
</gene>
<evidence type="ECO:0000256" key="1">
    <source>
        <dbReference type="ARBA" id="ARBA00022737"/>
    </source>
</evidence>
<keyword evidence="1" id="KW-0677">Repeat</keyword>
<keyword evidence="2 3" id="KW-0040">ANK repeat</keyword>
<name>A0A8S3YLV9_9EUPU</name>
<feature type="region of interest" description="Disordered" evidence="4">
    <location>
        <begin position="436"/>
        <end position="503"/>
    </location>
</feature>
<dbReference type="Pfam" id="PF12796">
    <property type="entry name" value="Ank_2"/>
    <property type="match status" value="2"/>
</dbReference>
<evidence type="ECO:0000256" key="4">
    <source>
        <dbReference type="SAM" id="MobiDB-lite"/>
    </source>
</evidence>
<dbReference type="SUPFAM" id="SSF48403">
    <property type="entry name" value="Ankyrin repeat"/>
    <property type="match status" value="1"/>
</dbReference>
<proteinExistence type="predicted"/>
<accession>A0A8S3YLV9</accession>
<dbReference type="InterPro" id="IPR002110">
    <property type="entry name" value="Ankyrin_rpt"/>
</dbReference>
<evidence type="ECO:0000313" key="6">
    <source>
        <dbReference type="Proteomes" id="UP000678393"/>
    </source>
</evidence>
<feature type="compositionally biased region" description="Polar residues" evidence="4">
    <location>
        <begin position="436"/>
        <end position="447"/>
    </location>
</feature>
<dbReference type="OrthoDB" id="539213at2759"/>
<feature type="repeat" description="ANK" evidence="3">
    <location>
        <begin position="345"/>
        <end position="377"/>
    </location>
</feature>
<dbReference type="Gene3D" id="1.25.40.20">
    <property type="entry name" value="Ankyrin repeat-containing domain"/>
    <property type="match status" value="2"/>
</dbReference>
<dbReference type="PROSITE" id="PS50297">
    <property type="entry name" value="ANK_REP_REGION"/>
    <property type="match status" value="2"/>
</dbReference>
<evidence type="ECO:0000256" key="3">
    <source>
        <dbReference type="PROSITE-ProRule" id="PRU00023"/>
    </source>
</evidence>
<comment type="caution">
    <text evidence="5">The sequence shown here is derived from an EMBL/GenBank/DDBJ whole genome shotgun (WGS) entry which is preliminary data.</text>
</comment>
<feature type="compositionally biased region" description="Basic and acidic residues" evidence="4">
    <location>
        <begin position="476"/>
        <end position="503"/>
    </location>
</feature>
<dbReference type="AlphaFoldDB" id="A0A8S3YLV9"/>
<dbReference type="EMBL" id="CAJHNH020000209">
    <property type="protein sequence ID" value="CAG5116090.1"/>
    <property type="molecule type" value="Genomic_DNA"/>
</dbReference>
<dbReference type="InterPro" id="IPR050745">
    <property type="entry name" value="Multifunctional_regulatory"/>
</dbReference>
<dbReference type="Proteomes" id="UP000678393">
    <property type="component" value="Unassembled WGS sequence"/>
</dbReference>